<name>A0A5B7KDS3_PORTR</name>
<gene>
    <name evidence="1" type="ORF">E2C01_102621</name>
</gene>
<reference evidence="1 2" key="1">
    <citation type="submission" date="2019-05" db="EMBL/GenBank/DDBJ databases">
        <title>Another draft genome of Portunus trituberculatus and its Hox gene families provides insights of decapod evolution.</title>
        <authorList>
            <person name="Jeong J.-H."/>
            <person name="Song I."/>
            <person name="Kim S."/>
            <person name="Choi T."/>
            <person name="Kim D."/>
            <person name="Ryu S."/>
            <person name="Kim W."/>
        </authorList>
    </citation>
    <scope>NUCLEOTIDE SEQUENCE [LARGE SCALE GENOMIC DNA]</scope>
    <source>
        <tissue evidence="1">Muscle</tissue>
    </source>
</reference>
<dbReference type="EMBL" id="VSRR010153028">
    <property type="protein sequence ID" value="MPD06793.1"/>
    <property type="molecule type" value="Genomic_DNA"/>
</dbReference>
<accession>A0A5B7KDS3</accession>
<proteinExistence type="predicted"/>
<protein>
    <submittedName>
        <fullName evidence="1">Uncharacterized protein</fullName>
    </submittedName>
</protein>
<evidence type="ECO:0000313" key="2">
    <source>
        <dbReference type="Proteomes" id="UP000324222"/>
    </source>
</evidence>
<keyword evidence="2" id="KW-1185">Reference proteome</keyword>
<organism evidence="1 2">
    <name type="scientific">Portunus trituberculatus</name>
    <name type="common">Swimming crab</name>
    <name type="synonym">Neptunus trituberculatus</name>
    <dbReference type="NCBI Taxonomy" id="210409"/>
    <lineage>
        <taxon>Eukaryota</taxon>
        <taxon>Metazoa</taxon>
        <taxon>Ecdysozoa</taxon>
        <taxon>Arthropoda</taxon>
        <taxon>Crustacea</taxon>
        <taxon>Multicrustacea</taxon>
        <taxon>Malacostraca</taxon>
        <taxon>Eumalacostraca</taxon>
        <taxon>Eucarida</taxon>
        <taxon>Decapoda</taxon>
        <taxon>Pleocyemata</taxon>
        <taxon>Brachyura</taxon>
        <taxon>Eubrachyura</taxon>
        <taxon>Portunoidea</taxon>
        <taxon>Portunidae</taxon>
        <taxon>Portuninae</taxon>
        <taxon>Portunus</taxon>
    </lineage>
</organism>
<comment type="caution">
    <text evidence="1">The sequence shown here is derived from an EMBL/GenBank/DDBJ whole genome shotgun (WGS) entry which is preliminary data.</text>
</comment>
<evidence type="ECO:0000313" key="1">
    <source>
        <dbReference type="EMBL" id="MPD06793.1"/>
    </source>
</evidence>
<sequence>MDTHSKFPVKGRVFRQDITFRQQLNR</sequence>
<dbReference type="Proteomes" id="UP000324222">
    <property type="component" value="Unassembled WGS sequence"/>
</dbReference>
<dbReference type="AlphaFoldDB" id="A0A5B7KDS3"/>